<dbReference type="GO" id="GO:0034475">
    <property type="term" value="P:U4 snRNA 3'-end processing"/>
    <property type="evidence" value="ECO:0007669"/>
    <property type="project" value="TreeGrafter"/>
</dbReference>
<reference evidence="12" key="1">
    <citation type="submission" date="2013-08" db="EMBL/GenBank/DDBJ databases">
        <title>Gene expansion shapes genome architecture in the human pathogen Lichtheimia corymbifera: an evolutionary genomics analysis in the ancient terrestrial Mucorales (Mucoromycotina).</title>
        <authorList>
            <person name="Schwartze V.U."/>
            <person name="Winter S."/>
            <person name="Shelest E."/>
            <person name="Marcet-Houben M."/>
            <person name="Horn F."/>
            <person name="Wehner S."/>
            <person name="Hoffmann K."/>
            <person name="Riege K."/>
            <person name="Sammeth M."/>
            <person name="Nowrousian M."/>
            <person name="Valiante V."/>
            <person name="Linde J."/>
            <person name="Jacobsen I.D."/>
            <person name="Marz M."/>
            <person name="Brakhage A.A."/>
            <person name="Gabaldon T."/>
            <person name="Bocker S."/>
            <person name="Voigt K."/>
        </authorList>
    </citation>
    <scope>NUCLEOTIDE SEQUENCE [LARGE SCALE GENOMIC DNA]</scope>
    <source>
        <strain evidence="12">FSU 9682</strain>
    </source>
</reference>
<dbReference type="Proteomes" id="UP000027586">
    <property type="component" value="Unassembled WGS sequence"/>
</dbReference>
<dbReference type="InterPro" id="IPR015847">
    <property type="entry name" value="ExoRNase_PH_dom2"/>
</dbReference>
<feature type="domain" description="Exoribonuclease phosphorolytic" evidence="11">
    <location>
        <begin position="255"/>
        <end position="321"/>
    </location>
</feature>
<keyword evidence="7" id="KW-0694">RNA-binding</keyword>
<feature type="domain" description="Exoribonuclease phosphorolytic" evidence="10">
    <location>
        <begin position="96"/>
        <end position="229"/>
    </location>
</feature>
<comment type="caution">
    <text evidence="12">The sequence shown here is derived from an EMBL/GenBank/DDBJ whole genome shotgun (WGS) entry which is preliminary data.</text>
</comment>
<keyword evidence="5" id="KW-0698">rRNA processing</keyword>
<dbReference type="GO" id="GO:0000467">
    <property type="term" value="P:exonucleolytic trimming to generate mature 3'-end of 5.8S rRNA from tricistronic rRNA transcript (SSU-rRNA, 5.8S rRNA, LSU-rRNA)"/>
    <property type="evidence" value="ECO:0007669"/>
    <property type="project" value="TreeGrafter"/>
</dbReference>
<evidence type="ECO:0000256" key="1">
    <source>
        <dbReference type="ARBA" id="ARBA00004496"/>
    </source>
</evidence>
<dbReference type="InterPro" id="IPR001247">
    <property type="entry name" value="ExoRNase_PH_dom1"/>
</dbReference>
<dbReference type="GO" id="GO:0071035">
    <property type="term" value="P:nuclear polyadenylation-dependent rRNA catabolic process"/>
    <property type="evidence" value="ECO:0007669"/>
    <property type="project" value="TreeGrafter"/>
</dbReference>
<evidence type="ECO:0000256" key="8">
    <source>
        <dbReference type="ARBA" id="ARBA00023242"/>
    </source>
</evidence>
<dbReference type="Pfam" id="PF03725">
    <property type="entry name" value="RNase_PH_C"/>
    <property type="match status" value="1"/>
</dbReference>
<dbReference type="GO" id="GO:0000176">
    <property type="term" value="C:nuclear exosome (RNase complex)"/>
    <property type="evidence" value="ECO:0007669"/>
    <property type="project" value="TreeGrafter"/>
</dbReference>
<dbReference type="GO" id="GO:0000177">
    <property type="term" value="C:cytoplasmic exosome (RNase complex)"/>
    <property type="evidence" value="ECO:0007669"/>
    <property type="project" value="TreeGrafter"/>
</dbReference>
<dbReference type="OrthoDB" id="45882at2759"/>
<dbReference type="InterPro" id="IPR033196">
    <property type="entry name" value="Rrp43"/>
</dbReference>
<evidence type="ECO:0000256" key="5">
    <source>
        <dbReference type="ARBA" id="ARBA00022552"/>
    </source>
</evidence>
<evidence type="ECO:0000259" key="10">
    <source>
        <dbReference type="Pfam" id="PF01138"/>
    </source>
</evidence>
<evidence type="ECO:0000259" key="11">
    <source>
        <dbReference type="Pfam" id="PF03725"/>
    </source>
</evidence>
<dbReference type="InterPro" id="IPR020568">
    <property type="entry name" value="Ribosomal_Su5_D2-typ_SF"/>
</dbReference>
<proteinExistence type="inferred from homology"/>
<dbReference type="AlphaFoldDB" id="A0A068RT17"/>
<dbReference type="GO" id="GO:0016075">
    <property type="term" value="P:rRNA catabolic process"/>
    <property type="evidence" value="ECO:0007669"/>
    <property type="project" value="TreeGrafter"/>
</dbReference>
<organism evidence="12 13">
    <name type="scientific">Lichtheimia corymbifera JMRC:FSU:9682</name>
    <dbReference type="NCBI Taxonomy" id="1263082"/>
    <lineage>
        <taxon>Eukaryota</taxon>
        <taxon>Fungi</taxon>
        <taxon>Fungi incertae sedis</taxon>
        <taxon>Mucoromycota</taxon>
        <taxon>Mucoromycotina</taxon>
        <taxon>Mucoromycetes</taxon>
        <taxon>Mucorales</taxon>
        <taxon>Lichtheimiaceae</taxon>
        <taxon>Lichtheimia</taxon>
    </lineage>
</organism>
<dbReference type="Gene3D" id="3.30.230.70">
    <property type="entry name" value="GHMP Kinase, N-terminal domain"/>
    <property type="match status" value="1"/>
</dbReference>
<evidence type="ECO:0000256" key="6">
    <source>
        <dbReference type="ARBA" id="ARBA00022835"/>
    </source>
</evidence>
<evidence type="ECO:0000256" key="3">
    <source>
        <dbReference type="ARBA" id="ARBA00006678"/>
    </source>
</evidence>
<comment type="subcellular location">
    <subcellularLocation>
        <location evidence="1">Cytoplasm</location>
    </subcellularLocation>
    <subcellularLocation>
        <location evidence="2">Nucleus</location>
        <location evidence="2">Nucleolus</location>
    </subcellularLocation>
</comment>
<dbReference type="GO" id="GO:0034473">
    <property type="term" value="P:U1 snRNA 3'-end processing"/>
    <property type="evidence" value="ECO:0007669"/>
    <property type="project" value="TreeGrafter"/>
</dbReference>
<dbReference type="InterPro" id="IPR036345">
    <property type="entry name" value="ExoRNase_PH_dom2_sf"/>
</dbReference>
<dbReference type="CDD" id="cd11369">
    <property type="entry name" value="RNase_PH_RRP43"/>
    <property type="match status" value="1"/>
</dbReference>
<protein>
    <recommendedName>
        <fullName evidence="9">Ribosomal RNA-processing protein 43</fullName>
    </recommendedName>
</protein>
<sequence length="332" mass="36451">MITQSKIIRSPTTTFSNLVAYQFYHSLSPTPHQPPTKSLQLRECCNITFILVVTATPLYYSTMASYEVFSRIQPHEYLRRFLDQSIRPDGRPLDRFRKTLITTDSIAAADASAMVRLGGTAIVCGIKAEVCEPHVERPDQGYLVPNVELSPMCSSKFRPGPPPESAQAISQLIHELFSSCNILPLESLCIESGKAVWVLYADIVCLNYDGNITDASLLALTAALNKLTLPKASVSESMVVEADASDRVPIKLARVPVASTFCVFQQPYAVLSDPNEAEESLSRETVTVVLDTTGQLCMVHKNGGNSVPMDTFKACFDRASERTSQIAVLLLK</sequence>
<dbReference type="EMBL" id="CBTN010000015">
    <property type="protein sequence ID" value="CDH52860.1"/>
    <property type="molecule type" value="Genomic_DNA"/>
</dbReference>
<dbReference type="GO" id="GO:0035925">
    <property type="term" value="F:mRNA 3'-UTR AU-rich region binding"/>
    <property type="evidence" value="ECO:0007669"/>
    <property type="project" value="TreeGrafter"/>
</dbReference>
<dbReference type="GO" id="GO:0034476">
    <property type="term" value="P:U5 snRNA 3'-end processing"/>
    <property type="evidence" value="ECO:0007669"/>
    <property type="project" value="TreeGrafter"/>
</dbReference>
<dbReference type="Pfam" id="PF01138">
    <property type="entry name" value="RNase_PH"/>
    <property type="match status" value="1"/>
</dbReference>
<dbReference type="PANTHER" id="PTHR11097">
    <property type="entry name" value="EXOSOME COMPLEX EXONUCLEASE RIBOSOMAL RNA PROCESSING PROTEIN"/>
    <property type="match status" value="1"/>
</dbReference>
<keyword evidence="8" id="KW-0539">Nucleus</keyword>
<keyword evidence="4" id="KW-0963">Cytoplasm</keyword>
<keyword evidence="6" id="KW-0271">Exosome</keyword>
<evidence type="ECO:0000256" key="9">
    <source>
        <dbReference type="ARBA" id="ARBA00030617"/>
    </source>
</evidence>
<dbReference type="PANTHER" id="PTHR11097:SF9">
    <property type="entry name" value="EXOSOME COMPLEX COMPONENT RRP43"/>
    <property type="match status" value="1"/>
</dbReference>
<evidence type="ECO:0000256" key="4">
    <source>
        <dbReference type="ARBA" id="ARBA00022490"/>
    </source>
</evidence>
<evidence type="ECO:0000313" key="13">
    <source>
        <dbReference type="Proteomes" id="UP000027586"/>
    </source>
</evidence>
<evidence type="ECO:0000256" key="2">
    <source>
        <dbReference type="ARBA" id="ARBA00004604"/>
    </source>
</evidence>
<dbReference type="GO" id="GO:0071038">
    <property type="term" value="P:TRAMP-dependent tRNA surveillance pathway"/>
    <property type="evidence" value="ECO:0007669"/>
    <property type="project" value="TreeGrafter"/>
</dbReference>
<dbReference type="SUPFAM" id="SSF54211">
    <property type="entry name" value="Ribosomal protein S5 domain 2-like"/>
    <property type="match status" value="1"/>
</dbReference>
<keyword evidence="13" id="KW-1185">Reference proteome</keyword>
<accession>A0A068RT17</accession>
<dbReference type="VEuPathDB" id="FungiDB:LCOR_04294.1"/>
<evidence type="ECO:0000313" key="12">
    <source>
        <dbReference type="EMBL" id="CDH52860.1"/>
    </source>
</evidence>
<dbReference type="GO" id="GO:0071028">
    <property type="term" value="P:nuclear mRNA surveillance"/>
    <property type="evidence" value="ECO:0007669"/>
    <property type="project" value="TreeGrafter"/>
</dbReference>
<dbReference type="FunFam" id="3.30.230.70:FF:000017">
    <property type="entry name" value="Exosome complex component Rrp42"/>
    <property type="match status" value="1"/>
</dbReference>
<comment type="similarity">
    <text evidence="3">Belongs to the RNase PH family.</text>
</comment>
<dbReference type="STRING" id="1263082.A0A068RT17"/>
<dbReference type="SUPFAM" id="SSF55666">
    <property type="entry name" value="Ribonuclease PH domain 2-like"/>
    <property type="match status" value="1"/>
</dbReference>
<gene>
    <name evidence="12" type="ORF">LCOR_04294.1</name>
</gene>
<dbReference type="InterPro" id="IPR027408">
    <property type="entry name" value="PNPase/RNase_PH_dom_sf"/>
</dbReference>
<evidence type="ECO:0000256" key="7">
    <source>
        <dbReference type="ARBA" id="ARBA00022884"/>
    </source>
</evidence>
<dbReference type="InterPro" id="IPR050590">
    <property type="entry name" value="Exosome_comp_Rrp42_subfam"/>
</dbReference>
<name>A0A068RT17_9FUNG</name>
<dbReference type="GO" id="GO:0005730">
    <property type="term" value="C:nucleolus"/>
    <property type="evidence" value="ECO:0007669"/>
    <property type="project" value="UniProtKB-SubCell"/>
</dbReference>